<dbReference type="Proteomes" id="UP000676310">
    <property type="component" value="Unassembled WGS sequence"/>
</dbReference>
<protein>
    <recommendedName>
        <fullName evidence="1">F-box domain-containing protein</fullName>
    </recommendedName>
</protein>
<name>A0A8J2I208_9PLEO</name>
<organism evidence="2 3">
    <name type="scientific">Alternaria atra</name>
    <dbReference type="NCBI Taxonomy" id="119953"/>
    <lineage>
        <taxon>Eukaryota</taxon>
        <taxon>Fungi</taxon>
        <taxon>Dikarya</taxon>
        <taxon>Ascomycota</taxon>
        <taxon>Pezizomycotina</taxon>
        <taxon>Dothideomycetes</taxon>
        <taxon>Pleosporomycetidae</taxon>
        <taxon>Pleosporales</taxon>
        <taxon>Pleosporineae</taxon>
        <taxon>Pleosporaceae</taxon>
        <taxon>Alternaria</taxon>
        <taxon>Alternaria sect. Ulocladioides</taxon>
    </lineage>
</organism>
<gene>
    <name evidence="2" type="ORF">ALTATR162_LOCUS4875</name>
</gene>
<feature type="domain" description="F-box" evidence="1">
    <location>
        <begin position="1"/>
        <end position="48"/>
    </location>
</feature>
<dbReference type="GeneID" id="67016590"/>
<evidence type="ECO:0000259" key="1">
    <source>
        <dbReference type="PROSITE" id="PS50181"/>
    </source>
</evidence>
<sequence length="386" mass="44852">MAVLTDLPPEILEQIYRFLGSIDDVHLLGRACTKTHRVIQQRNIYLEIMRSVIYSSPQHRYDFQLCKALDLHRKIVGHLERHTSPLTASQPGSFSFNTWEMLLMRTATKCGSPSEWKDEAICDVLARYQGLRVLEDMWLERELQGPDFLSVDDTSDAQRLVHGFETLVNREQKFRDGDLPSRNPQTQHTWHYNKFNADQRGRFYAAVVCVWLLNEIRWVLTNFAYPANFTIQIEILESLKSRIEREARTPLLDELDRHAVFSFMYHHVLPLHALFLADANSSKLLFTFASDFSKDGAHCTRLLQLFLMASQTYFQPPDLVDLTVRSLTSRKPPYPLLATPSSIEKYRRPLPALFHRGHDLCCEDRKASFQRTSMAHLTLITRSSFH</sequence>
<dbReference type="OrthoDB" id="5384804at2759"/>
<reference evidence="2" key="1">
    <citation type="submission" date="2021-05" db="EMBL/GenBank/DDBJ databases">
        <authorList>
            <person name="Stam R."/>
        </authorList>
    </citation>
    <scope>NUCLEOTIDE SEQUENCE</scope>
    <source>
        <strain evidence="2">CS162</strain>
    </source>
</reference>
<evidence type="ECO:0000313" key="2">
    <source>
        <dbReference type="EMBL" id="CAG5157083.1"/>
    </source>
</evidence>
<keyword evidence="3" id="KW-1185">Reference proteome</keyword>
<dbReference type="RefSeq" id="XP_043168426.1">
    <property type="nucleotide sequence ID" value="XM_043312491.1"/>
</dbReference>
<proteinExistence type="predicted"/>
<dbReference type="PROSITE" id="PS50181">
    <property type="entry name" value="FBOX"/>
    <property type="match status" value="1"/>
</dbReference>
<accession>A0A8J2I208</accession>
<dbReference type="InterPro" id="IPR001810">
    <property type="entry name" value="F-box_dom"/>
</dbReference>
<dbReference type="AlphaFoldDB" id="A0A8J2I208"/>
<comment type="caution">
    <text evidence="2">The sequence shown here is derived from an EMBL/GenBank/DDBJ whole genome shotgun (WGS) entry which is preliminary data.</text>
</comment>
<evidence type="ECO:0000313" key="3">
    <source>
        <dbReference type="Proteomes" id="UP000676310"/>
    </source>
</evidence>
<dbReference type="EMBL" id="CAJRGZ010000017">
    <property type="protein sequence ID" value="CAG5157083.1"/>
    <property type="molecule type" value="Genomic_DNA"/>
</dbReference>